<sequence length="93" mass="10346">MSTAVRPSSRPRLAPHVRLGFDRSRKKYMLLGPESVTVLNTTGAAILDLCDGQRTVAEIVAKLSSRYDHVADDEVAQFLTRLAVKRYVEAEDD</sequence>
<comment type="pathway">
    <text evidence="1">Cofactor biosynthesis; pyrroloquinoline quinone biosynthesis.</text>
</comment>
<dbReference type="GO" id="GO:0048038">
    <property type="term" value="F:quinone binding"/>
    <property type="evidence" value="ECO:0007669"/>
    <property type="project" value="InterPro"/>
</dbReference>
<reference evidence="4 5" key="1">
    <citation type="submission" date="2019-03" db="EMBL/GenBank/DDBJ databases">
        <title>Draft genome sequences of novel Actinobacteria.</title>
        <authorList>
            <person name="Sahin N."/>
            <person name="Ay H."/>
            <person name="Saygin H."/>
        </authorList>
    </citation>
    <scope>NUCLEOTIDE SEQUENCE [LARGE SCALE GENOMIC DNA]</scope>
    <source>
        <strain evidence="4 5">7K502</strain>
    </source>
</reference>
<dbReference type="EMBL" id="SMKW01000028">
    <property type="protein sequence ID" value="TDD48790.1"/>
    <property type="molecule type" value="Genomic_DNA"/>
</dbReference>
<dbReference type="AlphaFoldDB" id="A0A4R4YVD2"/>
<proteinExistence type="predicted"/>
<dbReference type="Gene3D" id="1.10.10.1150">
    <property type="entry name" value="Coenzyme PQQ synthesis protein D (PqqD)"/>
    <property type="match status" value="1"/>
</dbReference>
<dbReference type="NCBIfam" id="TIGR03859">
    <property type="entry name" value="PQQ_PqqD"/>
    <property type="match status" value="1"/>
</dbReference>
<dbReference type="Proteomes" id="UP000294947">
    <property type="component" value="Unassembled WGS sequence"/>
</dbReference>
<organism evidence="4 5">
    <name type="scientific">Saccharopolyspora elongata</name>
    <dbReference type="NCBI Taxonomy" id="2530387"/>
    <lineage>
        <taxon>Bacteria</taxon>
        <taxon>Bacillati</taxon>
        <taxon>Actinomycetota</taxon>
        <taxon>Actinomycetes</taxon>
        <taxon>Pseudonocardiales</taxon>
        <taxon>Pseudonocardiaceae</taxon>
        <taxon>Saccharopolyspora</taxon>
    </lineage>
</organism>
<dbReference type="UniPathway" id="UPA00539"/>
<dbReference type="InterPro" id="IPR022479">
    <property type="entry name" value="PqqD_bac"/>
</dbReference>
<evidence type="ECO:0000313" key="4">
    <source>
        <dbReference type="EMBL" id="TDD48790.1"/>
    </source>
</evidence>
<evidence type="ECO:0000256" key="2">
    <source>
        <dbReference type="ARBA" id="ARBA00011741"/>
    </source>
</evidence>
<evidence type="ECO:0000313" key="5">
    <source>
        <dbReference type="Proteomes" id="UP000294947"/>
    </source>
</evidence>
<dbReference type="InterPro" id="IPR008792">
    <property type="entry name" value="PQQD"/>
</dbReference>
<accession>A0A4R4YVD2</accession>
<evidence type="ECO:0000256" key="3">
    <source>
        <dbReference type="ARBA" id="ARBA00022905"/>
    </source>
</evidence>
<comment type="subunit">
    <text evidence="2">Monomer. Interacts with PqqE.</text>
</comment>
<dbReference type="GO" id="GO:0018189">
    <property type="term" value="P:pyrroloquinoline quinone biosynthetic process"/>
    <property type="evidence" value="ECO:0007669"/>
    <property type="project" value="UniProtKB-UniPathway"/>
</dbReference>
<dbReference type="InterPro" id="IPR041881">
    <property type="entry name" value="PqqD_sf"/>
</dbReference>
<dbReference type="OrthoDB" id="7995890at2"/>
<gene>
    <name evidence="4" type="primary">pqqD</name>
    <name evidence="4" type="ORF">E1288_21230</name>
</gene>
<dbReference type="Pfam" id="PF05402">
    <property type="entry name" value="PqqD"/>
    <property type="match status" value="1"/>
</dbReference>
<name>A0A4R4YVD2_9PSEU</name>
<dbReference type="RefSeq" id="WP_132487748.1">
    <property type="nucleotide sequence ID" value="NZ_SMKW01000028.1"/>
</dbReference>
<keyword evidence="3" id="KW-0884">PQQ biosynthesis</keyword>
<protein>
    <submittedName>
        <fullName evidence="4">Pyrroloquinoline quinone biosynthesis peptide chaperone PqqD</fullName>
    </submittedName>
</protein>
<evidence type="ECO:0000256" key="1">
    <source>
        <dbReference type="ARBA" id="ARBA00004886"/>
    </source>
</evidence>
<keyword evidence="5" id="KW-1185">Reference proteome</keyword>
<comment type="caution">
    <text evidence="4">The sequence shown here is derived from an EMBL/GenBank/DDBJ whole genome shotgun (WGS) entry which is preliminary data.</text>
</comment>